<evidence type="ECO:0000256" key="1">
    <source>
        <dbReference type="SAM" id="MobiDB-lite"/>
    </source>
</evidence>
<dbReference type="AlphaFoldDB" id="A0A1M5FDI7"/>
<dbReference type="InterPro" id="IPR005901">
    <property type="entry name" value="GLPGLI"/>
</dbReference>
<gene>
    <name evidence="2" type="ORF">SAMN05444372_10165</name>
</gene>
<dbReference type="NCBIfam" id="TIGR01200">
    <property type="entry name" value="GLPGLI"/>
    <property type="match status" value="1"/>
</dbReference>
<accession>A0A1M5FDI7</accession>
<organism evidence="2 3">
    <name type="scientific">Flavobacterium micromati</name>
    <dbReference type="NCBI Taxonomy" id="229205"/>
    <lineage>
        <taxon>Bacteria</taxon>
        <taxon>Pseudomonadati</taxon>
        <taxon>Bacteroidota</taxon>
        <taxon>Flavobacteriia</taxon>
        <taxon>Flavobacteriales</taxon>
        <taxon>Flavobacteriaceae</taxon>
        <taxon>Flavobacterium</taxon>
    </lineage>
</organism>
<keyword evidence="3" id="KW-1185">Reference proteome</keyword>
<dbReference type="Pfam" id="PF09697">
    <property type="entry name" value="Porph_ging"/>
    <property type="match status" value="1"/>
</dbReference>
<reference evidence="3" key="1">
    <citation type="submission" date="2016-11" db="EMBL/GenBank/DDBJ databases">
        <authorList>
            <person name="Varghese N."/>
            <person name="Submissions S."/>
        </authorList>
    </citation>
    <scope>NUCLEOTIDE SEQUENCE [LARGE SCALE GENOMIC DNA]</scope>
    <source>
        <strain evidence="3">DSM 17659</strain>
    </source>
</reference>
<dbReference type="EMBL" id="FQWF01000001">
    <property type="protein sequence ID" value="SHF89172.1"/>
    <property type="molecule type" value="Genomic_DNA"/>
</dbReference>
<feature type="compositionally biased region" description="Basic and acidic residues" evidence="1">
    <location>
        <begin position="168"/>
        <end position="200"/>
    </location>
</feature>
<dbReference type="Proteomes" id="UP000184020">
    <property type="component" value="Unassembled WGS sequence"/>
</dbReference>
<proteinExistence type="predicted"/>
<name>A0A1M5FDI7_9FLAO</name>
<dbReference type="OrthoDB" id="1068986at2"/>
<dbReference type="STRING" id="229205.SAMN05444372_10165"/>
<evidence type="ECO:0000313" key="3">
    <source>
        <dbReference type="Proteomes" id="UP000184020"/>
    </source>
</evidence>
<evidence type="ECO:0000313" key="2">
    <source>
        <dbReference type="EMBL" id="SHF89172.1"/>
    </source>
</evidence>
<sequence length="307" mass="34735">MYKLIFTLVLAIASYVGLRAQEFQGIAVYESKTSTADFKTQMEGNKNMTPDIQKMIEERMKKMFEKTFILNFNKSSSIYKEEEKLEASAQASAGMRMMSSMTGGGGTLYKNVKEKSYTVDKEFMGKEFLVKDSLTNLNWKLESETRIIGGYTCYKATAVKAPSTSDFRNFRPKKEESKKEEDKKELGKKEPTKPTEEKKTNFMDAIELPKEITITAWYTPEIPVNQGPESYWGLPGLILEVNDGKTITLCSKVVLNSKDKVEIKASTKGKVISQKDYDETVIKKMKDFREMNQGRGATGGMPMRFGG</sequence>
<protein>
    <submittedName>
        <fullName evidence="2">GLPGLI family protein</fullName>
    </submittedName>
</protein>
<feature type="region of interest" description="Disordered" evidence="1">
    <location>
        <begin position="165"/>
        <end position="200"/>
    </location>
</feature>
<dbReference type="RefSeq" id="WP_073016093.1">
    <property type="nucleotide sequence ID" value="NZ_FQWF01000001.1"/>
</dbReference>